<gene>
    <name evidence="7" type="ORF">ACFO3P_05345</name>
</gene>
<accession>A0ABV9JV58</accession>
<feature type="transmembrane region" description="Helical" evidence="6">
    <location>
        <begin position="72"/>
        <end position="90"/>
    </location>
</feature>
<evidence type="ECO:0000256" key="3">
    <source>
        <dbReference type="ARBA" id="ARBA00022692"/>
    </source>
</evidence>
<evidence type="ECO:0000256" key="4">
    <source>
        <dbReference type="ARBA" id="ARBA00022989"/>
    </source>
</evidence>
<keyword evidence="3 6" id="KW-0812">Transmembrane</keyword>
<evidence type="ECO:0000313" key="8">
    <source>
        <dbReference type="Proteomes" id="UP001595988"/>
    </source>
</evidence>
<keyword evidence="8" id="KW-1185">Reference proteome</keyword>
<name>A0ABV9JV58_9BACI</name>
<evidence type="ECO:0000256" key="5">
    <source>
        <dbReference type="ARBA" id="ARBA00023136"/>
    </source>
</evidence>
<comment type="caution">
    <text evidence="7">The sequence shown here is derived from an EMBL/GenBank/DDBJ whole genome shotgun (WGS) entry which is preliminary data.</text>
</comment>
<organism evidence="7 8">
    <name type="scientific">Oceanobacillus aidingensis</name>
    <dbReference type="NCBI Taxonomy" id="645964"/>
    <lineage>
        <taxon>Bacteria</taxon>
        <taxon>Bacillati</taxon>
        <taxon>Bacillota</taxon>
        <taxon>Bacilli</taxon>
        <taxon>Bacillales</taxon>
        <taxon>Bacillaceae</taxon>
        <taxon>Oceanobacillus</taxon>
    </lineage>
</organism>
<dbReference type="Pfam" id="PF04241">
    <property type="entry name" value="DUF423"/>
    <property type="match status" value="1"/>
</dbReference>
<protein>
    <submittedName>
        <fullName evidence="7">DUF423 domain-containing protein</fullName>
    </submittedName>
</protein>
<sequence length="123" mass="12867">MKLFLIIGAILGFLAVAFGAFGAHGLEGRLSERALTNWGKAVDYQMFHTVAIVAVALLLGKFEGSSLFASSGWLFLAGIILFSGSLYIYALTGVKALAMITPIGGLAFLAGWVLLGIGAMKLV</sequence>
<evidence type="ECO:0000256" key="2">
    <source>
        <dbReference type="ARBA" id="ARBA00009694"/>
    </source>
</evidence>
<feature type="transmembrane region" description="Helical" evidence="6">
    <location>
        <begin position="43"/>
        <end position="60"/>
    </location>
</feature>
<evidence type="ECO:0000256" key="6">
    <source>
        <dbReference type="SAM" id="Phobius"/>
    </source>
</evidence>
<evidence type="ECO:0000256" key="1">
    <source>
        <dbReference type="ARBA" id="ARBA00004141"/>
    </source>
</evidence>
<dbReference type="Proteomes" id="UP001595988">
    <property type="component" value="Unassembled WGS sequence"/>
</dbReference>
<dbReference type="PANTHER" id="PTHR43461:SF1">
    <property type="entry name" value="TRANSMEMBRANE PROTEIN 256"/>
    <property type="match status" value="1"/>
</dbReference>
<keyword evidence="5 6" id="KW-0472">Membrane</keyword>
<dbReference type="EMBL" id="JBHSFT010000007">
    <property type="protein sequence ID" value="MFC4661642.1"/>
    <property type="molecule type" value="Genomic_DNA"/>
</dbReference>
<dbReference type="RefSeq" id="WP_339180464.1">
    <property type="nucleotide sequence ID" value="NZ_JBHSFT010000007.1"/>
</dbReference>
<feature type="transmembrane region" description="Helical" evidence="6">
    <location>
        <begin position="96"/>
        <end position="117"/>
    </location>
</feature>
<dbReference type="PANTHER" id="PTHR43461">
    <property type="entry name" value="TRANSMEMBRANE PROTEIN 256"/>
    <property type="match status" value="1"/>
</dbReference>
<keyword evidence="4 6" id="KW-1133">Transmembrane helix</keyword>
<comment type="similarity">
    <text evidence="2">Belongs to the UPF0382 family.</text>
</comment>
<comment type="subcellular location">
    <subcellularLocation>
        <location evidence="1">Membrane</location>
        <topology evidence="1">Multi-pass membrane protein</topology>
    </subcellularLocation>
</comment>
<proteinExistence type="inferred from homology"/>
<reference evidence="8" key="1">
    <citation type="journal article" date="2019" name="Int. J. Syst. Evol. Microbiol.">
        <title>The Global Catalogue of Microorganisms (GCM) 10K type strain sequencing project: providing services to taxonomists for standard genome sequencing and annotation.</title>
        <authorList>
            <consortium name="The Broad Institute Genomics Platform"/>
            <consortium name="The Broad Institute Genome Sequencing Center for Infectious Disease"/>
            <person name="Wu L."/>
            <person name="Ma J."/>
        </authorList>
    </citation>
    <scope>NUCLEOTIDE SEQUENCE [LARGE SCALE GENOMIC DNA]</scope>
    <source>
        <strain evidence="8">CCUG 37257</strain>
    </source>
</reference>
<dbReference type="InterPro" id="IPR006696">
    <property type="entry name" value="DUF423"/>
</dbReference>
<evidence type="ECO:0000313" key="7">
    <source>
        <dbReference type="EMBL" id="MFC4661642.1"/>
    </source>
</evidence>